<evidence type="ECO:0000313" key="3">
    <source>
        <dbReference type="EMBL" id="JAU25184.1"/>
    </source>
</evidence>
<accession>A0A1J3E4M3</accession>
<dbReference type="EMBL" id="GEVI01007136">
    <property type="protein sequence ID" value="JAU25184.1"/>
    <property type="molecule type" value="Transcribed_RNA"/>
</dbReference>
<name>A0A1J3E4M3_NOCCA</name>
<feature type="domain" description="F-box associated beta-propeller type 3" evidence="2">
    <location>
        <begin position="131"/>
        <end position="401"/>
    </location>
</feature>
<dbReference type="InterPro" id="IPR017451">
    <property type="entry name" value="F-box-assoc_interact_dom"/>
</dbReference>
<dbReference type="PANTHER" id="PTHR31111:SF132">
    <property type="entry name" value="F-BOX ASSOCIATED UBIQUITINATION EFFECTOR FAMILY PROTEIN-RELATED"/>
    <property type="match status" value="1"/>
</dbReference>
<evidence type="ECO:0000259" key="1">
    <source>
        <dbReference type="Pfam" id="PF00646"/>
    </source>
</evidence>
<dbReference type="InterPro" id="IPR013187">
    <property type="entry name" value="F-box-assoc_dom_typ3"/>
</dbReference>
<dbReference type="InterPro" id="IPR001810">
    <property type="entry name" value="F-box_dom"/>
</dbReference>
<organism evidence="3">
    <name type="scientific">Noccaea caerulescens</name>
    <name type="common">Alpine penny-cress</name>
    <name type="synonym">Thlaspi caerulescens</name>
    <dbReference type="NCBI Taxonomy" id="107243"/>
    <lineage>
        <taxon>Eukaryota</taxon>
        <taxon>Viridiplantae</taxon>
        <taxon>Streptophyta</taxon>
        <taxon>Embryophyta</taxon>
        <taxon>Tracheophyta</taxon>
        <taxon>Spermatophyta</taxon>
        <taxon>Magnoliopsida</taxon>
        <taxon>eudicotyledons</taxon>
        <taxon>Gunneridae</taxon>
        <taxon>Pentapetalae</taxon>
        <taxon>rosids</taxon>
        <taxon>malvids</taxon>
        <taxon>Brassicales</taxon>
        <taxon>Brassicaceae</taxon>
        <taxon>Coluteocarpeae</taxon>
        <taxon>Noccaea</taxon>
    </lineage>
</organism>
<dbReference type="AlphaFoldDB" id="A0A1J3E4M3"/>
<evidence type="ECO:0000259" key="2">
    <source>
        <dbReference type="Pfam" id="PF08268"/>
    </source>
</evidence>
<feature type="domain" description="F-box" evidence="1">
    <location>
        <begin position="11"/>
        <end position="45"/>
    </location>
</feature>
<dbReference type="PANTHER" id="PTHR31111">
    <property type="entry name" value="BNAA05G37150D PROTEIN-RELATED"/>
    <property type="match status" value="1"/>
</dbReference>
<dbReference type="SUPFAM" id="SSF81383">
    <property type="entry name" value="F-box domain"/>
    <property type="match status" value="1"/>
</dbReference>
<dbReference type="NCBIfam" id="TIGR01640">
    <property type="entry name" value="F_box_assoc_1"/>
    <property type="match status" value="1"/>
</dbReference>
<gene>
    <name evidence="3" type="ORF">GA_TR19270_c5_g1_i1_g.62639</name>
</gene>
<protein>
    <submittedName>
        <fullName evidence="3">F-box protein</fullName>
    </submittedName>
</protein>
<dbReference type="Pfam" id="PF00646">
    <property type="entry name" value="F-box"/>
    <property type="match status" value="1"/>
</dbReference>
<reference evidence="3" key="1">
    <citation type="submission" date="2016-07" db="EMBL/GenBank/DDBJ databases">
        <title>De novo transcriptome assembly of four accessions of the metal hyperaccumulator plant Noccaea caerulescens.</title>
        <authorList>
            <person name="Blande D."/>
            <person name="Halimaa P."/>
            <person name="Tervahauta A.I."/>
            <person name="Aarts M.G."/>
            <person name="Karenlampi S.O."/>
        </authorList>
    </citation>
    <scope>NUCLEOTIDE SEQUENCE</scope>
</reference>
<sequence>MEKNEQSVDVDMLLEILLRLPAKYVGRFLCVSKFWATTIGSRDFVRSYSLREKQPPRLLLAFNTQVKGYQESWYFFSRSCVRDRAPDPVLRTPWSCRKAAEIRRRRAAKLGMKAEPPRAPEVPPDFVSSTVLEFKKQRYKQPCYAHGLMSFLYGDDQVICNPTTGKSLTLPPASVESTEMIVRSFLGYDPINAQYKVLCLTNVTRFCEHQVLTLGSANSNCSWRVIHCSSIVPHFPGTDSVCIGGVLYYTASPCLDMKEPFLVAFDLRSEALEIASMFPEDLESCNGTNLINYHGKVALVTQTNGGDVYHFYLWVFQDAQKWSKQHLTLRLGVSRSVDRRLEILGTSDLGEIVFAPIHFEDLVIVYYLDQKTNRVTTVFLKGNPNYKFRDFHQVFTFLHYVDSLMLI</sequence>
<dbReference type="Pfam" id="PF08268">
    <property type="entry name" value="FBA_3"/>
    <property type="match status" value="1"/>
</dbReference>
<proteinExistence type="predicted"/>
<dbReference type="InterPro" id="IPR036047">
    <property type="entry name" value="F-box-like_dom_sf"/>
</dbReference>